<feature type="compositionally biased region" description="Basic and acidic residues" evidence="1">
    <location>
        <begin position="357"/>
        <end position="367"/>
    </location>
</feature>
<protein>
    <recommendedName>
        <fullName evidence="2">Senescence domain-containing protein</fullName>
    </recommendedName>
</protein>
<comment type="caution">
    <text evidence="3">The sequence shown here is derived from an EMBL/GenBank/DDBJ whole genome shotgun (WGS) entry which is preliminary data.</text>
</comment>
<evidence type="ECO:0000256" key="1">
    <source>
        <dbReference type="SAM" id="MobiDB-lite"/>
    </source>
</evidence>
<dbReference type="InterPro" id="IPR045036">
    <property type="entry name" value="Spartin-like"/>
</dbReference>
<gene>
    <name evidence="3" type="ORF">WJX75_009127</name>
</gene>
<dbReference type="PANTHER" id="PTHR21068">
    <property type="entry name" value="SPARTIN"/>
    <property type="match status" value="1"/>
</dbReference>
<dbReference type="EMBL" id="JALJOT010000002">
    <property type="protein sequence ID" value="KAK9917873.1"/>
    <property type="molecule type" value="Genomic_DNA"/>
</dbReference>
<name>A0ABR2Z1R8_9CHLO</name>
<dbReference type="InterPro" id="IPR009686">
    <property type="entry name" value="Senescence/spartin_C"/>
</dbReference>
<feature type="region of interest" description="Disordered" evidence="1">
    <location>
        <begin position="289"/>
        <end position="367"/>
    </location>
</feature>
<feature type="compositionally biased region" description="Pro residues" evidence="1">
    <location>
        <begin position="299"/>
        <end position="316"/>
    </location>
</feature>
<evidence type="ECO:0000313" key="4">
    <source>
        <dbReference type="Proteomes" id="UP001491310"/>
    </source>
</evidence>
<proteinExistence type="predicted"/>
<keyword evidence="4" id="KW-1185">Reference proteome</keyword>
<reference evidence="3 4" key="1">
    <citation type="journal article" date="2024" name="Nat. Commun.">
        <title>Phylogenomics reveals the evolutionary origins of lichenization in chlorophyte algae.</title>
        <authorList>
            <person name="Puginier C."/>
            <person name="Libourel C."/>
            <person name="Otte J."/>
            <person name="Skaloud P."/>
            <person name="Haon M."/>
            <person name="Grisel S."/>
            <person name="Petersen M."/>
            <person name="Berrin J.G."/>
            <person name="Delaux P.M."/>
            <person name="Dal Grande F."/>
            <person name="Keller J."/>
        </authorList>
    </citation>
    <scope>NUCLEOTIDE SEQUENCE [LARGE SCALE GENOMIC DNA]</scope>
    <source>
        <strain evidence="3 4">SAG 216-7</strain>
    </source>
</reference>
<feature type="domain" description="Senescence" evidence="2">
    <location>
        <begin position="97"/>
        <end position="284"/>
    </location>
</feature>
<dbReference type="Pfam" id="PF06911">
    <property type="entry name" value="Senescence"/>
    <property type="match status" value="1"/>
</dbReference>
<dbReference type="PANTHER" id="PTHR21068:SF43">
    <property type="entry name" value="SPARTIN"/>
    <property type="match status" value="1"/>
</dbReference>
<dbReference type="Proteomes" id="UP001491310">
    <property type="component" value="Unassembled WGS sequence"/>
</dbReference>
<evidence type="ECO:0000259" key="2">
    <source>
        <dbReference type="Pfam" id="PF06911"/>
    </source>
</evidence>
<accession>A0ABR2Z1R8</accession>
<evidence type="ECO:0000313" key="3">
    <source>
        <dbReference type="EMBL" id="KAK9917873.1"/>
    </source>
</evidence>
<feature type="compositionally biased region" description="Low complexity" evidence="1">
    <location>
        <begin position="289"/>
        <end position="298"/>
    </location>
</feature>
<sequence>MAELNERQPISDSDCLVLIPAAELHLVGSTSWPLERTSPTLKSGEYAYVFAVKGGTAFYSVLISTGTPDGDHALFEEILSIPEEEASAEAGPSHAGRIAAGTIKVQEAIAKGAVWASQKIMEQSKRWQEEIKPAQPVQISPELKAHIRRGRDLAKKGASVAGRVSQTAADISVRVAESIVRRVGPSAGFGRQLNAGGQRRAEAAQEIAAASLVAAVEIYASMEEAAKTVVASSGQATADLVGHKYGSDAGEVSLHAAQATTHAATAAMRLRTVGIRSIAKRIAKHTSVSFARAAAQPQQRPPPSPMPAAAPAPAGPLSPFAMAPASILPVDPPTQLAPTPSGPLSPFALAQPPTEEAEGKEGADKAK</sequence>
<organism evidence="3 4">
    <name type="scientific">Coccomyxa subellipsoidea</name>
    <dbReference type="NCBI Taxonomy" id="248742"/>
    <lineage>
        <taxon>Eukaryota</taxon>
        <taxon>Viridiplantae</taxon>
        <taxon>Chlorophyta</taxon>
        <taxon>core chlorophytes</taxon>
        <taxon>Trebouxiophyceae</taxon>
        <taxon>Trebouxiophyceae incertae sedis</taxon>
        <taxon>Coccomyxaceae</taxon>
        <taxon>Coccomyxa</taxon>
    </lineage>
</organism>